<proteinExistence type="predicted"/>
<evidence type="ECO:0000313" key="3">
    <source>
        <dbReference type="Proteomes" id="UP000546642"/>
    </source>
</evidence>
<dbReference type="InterPro" id="IPR021903">
    <property type="entry name" value="DUF3515"/>
</dbReference>
<dbReference type="Proteomes" id="UP000546642">
    <property type="component" value="Unassembled WGS sequence"/>
</dbReference>
<sequence length="158" mass="16444">MMRRGATVSGTGAVLALGLALAGCTAGSVEVPPPDPEGQAADQCRALVKRVPSALFGENRVEVSPRSDFAAAWGDPPIALRCGVDRPAGLRPDSELMVVNDIAWLPEPEDRPNLFTVVGREAYVEMSVPPSYGAPAEGLVAISDLVADEIPALPDGEL</sequence>
<feature type="chain" id="PRO_5039565320" description="DUF3515 domain-containing protein" evidence="1">
    <location>
        <begin position="23"/>
        <end position="158"/>
    </location>
</feature>
<reference evidence="2 3" key="1">
    <citation type="submission" date="2020-08" db="EMBL/GenBank/DDBJ databases">
        <title>Sequencing the genomes of 1000 actinobacteria strains.</title>
        <authorList>
            <person name="Klenk H.-P."/>
        </authorList>
    </citation>
    <scope>NUCLEOTIDE SEQUENCE [LARGE SCALE GENOMIC DNA]</scope>
    <source>
        <strain evidence="2 3">DSM 46659</strain>
    </source>
</reference>
<dbReference type="AlphaFoldDB" id="A0A7W9YJ42"/>
<keyword evidence="3" id="KW-1185">Reference proteome</keyword>
<organism evidence="2 3">
    <name type="scientific">Nocardiopsis mwathae</name>
    <dbReference type="NCBI Taxonomy" id="1472723"/>
    <lineage>
        <taxon>Bacteria</taxon>
        <taxon>Bacillati</taxon>
        <taxon>Actinomycetota</taxon>
        <taxon>Actinomycetes</taxon>
        <taxon>Streptosporangiales</taxon>
        <taxon>Nocardiopsidaceae</taxon>
        <taxon>Nocardiopsis</taxon>
    </lineage>
</organism>
<feature type="signal peptide" evidence="1">
    <location>
        <begin position="1"/>
        <end position="22"/>
    </location>
</feature>
<evidence type="ECO:0000313" key="2">
    <source>
        <dbReference type="EMBL" id="MBB6173080.1"/>
    </source>
</evidence>
<dbReference type="EMBL" id="JACHDS010000001">
    <property type="protein sequence ID" value="MBB6173080.1"/>
    <property type="molecule type" value="Genomic_DNA"/>
</dbReference>
<name>A0A7W9YJ42_9ACTN</name>
<protein>
    <recommendedName>
        <fullName evidence="4">DUF3515 domain-containing protein</fullName>
    </recommendedName>
</protein>
<dbReference type="PROSITE" id="PS51257">
    <property type="entry name" value="PROKAR_LIPOPROTEIN"/>
    <property type="match status" value="1"/>
</dbReference>
<evidence type="ECO:0000256" key="1">
    <source>
        <dbReference type="SAM" id="SignalP"/>
    </source>
</evidence>
<accession>A0A7W9YJ42</accession>
<comment type="caution">
    <text evidence="2">The sequence shown here is derived from an EMBL/GenBank/DDBJ whole genome shotgun (WGS) entry which is preliminary data.</text>
</comment>
<gene>
    <name evidence="2" type="ORF">HNR23_003140</name>
</gene>
<keyword evidence="1" id="KW-0732">Signal</keyword>
<evidence type="ECO:0008006" key="4">
    <source>
        <dbReference type="Google" id="ProtNLM"/>
    </source>
</evidence>
<dbReference type="Pfam" id="PF12028">
    <property type="entry name" value="DUF3515"/>
    <property type="match status" value="1"/>
</dbReference>